<dbReference type="PIRSF" id="PIRSF002181">
    <property type="entry name" value="Ribosomal_L13"/>
    <property type="match status" value="1"/>
</dbReference>
<protein>
    <recommendedName>
        <fullName evidence="5">50S ribosomal protein L13</fullName>
    </recommendedName>
</protein>
<organism evidence="4">
    <name type="scientific">marine sediment metagenome</name>
    <dbReference type="NCBI Taxonomy" id="412755"/>
    <lineage>
        <taxon>unclassified sequences</taxon>
        <taxon>metagenomes</taxon>
        <taxon>ecological metagenomes</taxon>
    </lineage>
</organism>
<evidence type="ECO:0000256" key="1">
    <source>
        <dbReference type="ARBA" id="ARBA00006227"/>
    </source>
</evidence>
<comment type="similarity">
    <text evidence="1">Belongs to the universal ribosomal protein uL13 family.</text>
</comment>
<sequence>MKTHITKLKDIKRHWYLVDVKNKILGRESSKIAQLLMGKKKVYYTSHLDCGDYVVVINASQVRVSGRKPKQKIYYRHSGYPGGLKAVSFKQQMAKDPRKVIEWAVKNMLPKNKLRDKRMRRLKVFEGEKHSYGDKFKQISNT</sequence>
<dbReference type="HAMAP" id="MF_01366">
    <property type="entry name" value="Ribosomal_uL13"/>
    <property type="match status" value="1"/>
</dbReference>
<comment type="caution">
    <text evidence="4">The sequence shown here is derived from an EMBL/GenBank/DDBJ whole genome shotgun (WGS) entry which is preliminary data.</text>
</comment>
<evidence type="ECO:0008006" key="5">
    <source>
        <dbReference type="Google" id="ProtNLM"/>
    </source>
</evidence>
<dbReference type="InterPro" id="IPR005822">
    <property type="entry name" value="Ribosomal_uL13"/>
</dbReference>
<accession>X0TJJ4</accession>
<dbReference type="AlphaFoldDB" id="X0TJJ4"/>
<dbReference type="GO" id="GO:0017148">
    <property type="term" value="P:negative regulation of translation"/>
    <property type="evidence" value="ECO:0007669"/>
    <property type="project" value="TreeGrafter"/>
</dbReference>
<dbReference type="Pfam" id="PF00572">
    <property type="entry name" value="Ribosomal_L13"/>
    <property type="match status" value="1"/>
</dbReference>
<dbReference type="InterPro" id="IPR005823">
    <property type="entry name" value="Ribosomal_uL13_bac-type"/>
</dbReference>
<dbReference type="SUPFAM" id="SSF52161">
    <property type="entry name" value="Ribosomal protein L13"/>
    <property type="match status" value="1"/>
</dbReference>
<dbReference type="PANTHER" id="PTHR11545:SF2">
    <property type="entry name" value="LARGE RIBOSOMAL SUBUNIT PROTEIN UL13M"/>
    <property type="match status" value="1"/>
</dbReference>
<dbReference type="GO" id="GO:1990904">
    <property type="term" value="C:ribonucleoprotein complex"/>
    <property type="evidence" value="ECO:0007669"/>
    <property type="project" value="UniProtKB-KW"/>
</dbReference>
<dbReference type="InterPro" id="IPR036899">
    <property type="entry name" value="Ribosomal_uL13_sf"/>
</dbReference>
<keyword evidence="3" id="KW-0687">Ribonucleoprotein</keyword>
<dbReference type="GO" id="GO:0006412">
    <property type="term" value="P:translation"/>
    <property type="evidence" value="ECO:0007669"/>
    <property type="project" value="InterPro"/>
</dbReference>
<evidence type="ECO:0000313" key="4">
    <source>
        <dbReference type="EMBL" id="GAF76265.1"/>
    </source>
</evidence>
<dbReference type="GO" id="GO:0003729">
    <property type="term" value="F:mRNA binding"/>
    <property type="evidence" value="ECO:0007669"/>
    <property type="project" value="TreeGrafter"/>
</dbReference>
<dbReference type="CDD" id="cd00392">
    <property type="entry name" value="Ribosomal_L13"/>
    <property type="match status" value="1"/>
</dbReference>
<dbReference type="Gene3D" id="3.90.1180.10">
    <property type="entry name" value="Ribosomal protein L13"/>
    <property type="match status" value="1"/>
</dbReference>
<dbReference type="PANTHER" id="PTHR11545">
    <property type="entry name" value="RIBOSOMAL PROTEIN L13"/>
    <property type="match status" value="1"/>
</dbReference>
<reference evidence="4" key="1">
    <citation type="journal article" date="2014" name="Front. Microbiol.">
        <title>High frequency of phylogenetically diverse reductive dehalogenase-homologous genes in deep subseafloor sedimentary metagenomes.</title>
        <authorList>
            <person name="Kawai M."/>
            <person name="Futagami T."/>
            <person name="Toyoda A."/>
            <person name="Takaki Y."/>
            <person name="Nishi S."/>
            <person name="Hori S."/>
            <person name="Arai W."/>
            <person name="Tsubouchi T."/>
            <person name="Morono Y."/>
            <person name="Uchiyama I."/>
            <person name="Ito T."/>
            <person name="Fujiyama A."/>
            <person name="Inagaki F."/>
            <person name="Takami H."/>
        </authorList>
    </citation>
    <scope>NUCLEOTIDE SEQUENCE</scope>
    <source>
        <strain evidence="4">Expedition CK06-06</strain>
    </source>
</reference>
<dbReference type="EMBL" id="BARS01001782">
    <property type="protein sequence ID" value="GAF76265.1"/>
    <property type="molecule type" value="Genomic_DNA"/>
</dbReference>
<proteinExistence type="inferred from homology"/>
<name>X0TJJ4_9ZZZZ</name>
<dbReference type="NCBIfam" id="TIGR01066">
    <property type="entry name" value="rplM_bact"/>
    <property type="match status" value="1"/>
</dbReference>
<gene>
    <name evidence="4" type="ORF">S01H1_03287</name>
</gene>
<dbReference type="GO" id="GO:0005840">
    <property type="term" value="C:ribosome"/>
    <property type="evidence" value="ECO:0007669"/>
    <property type="project" value="UniProtKB-KW"/>
</dbReference>
<evidence type="ECO:0000256" key="3">
    <source>
        <dbReference type="ARBA" id="ARBA00023274"/>
    </source>
</evidence>
<keyword evidence="2" id="KW-0689">Ribosomal protein</keyword>
<dbReference type="GO" id="GO:0003735">
    <property type="term" value="F:structural constituent of ribosome"/>
    <property type="evidence" value="ECO:0007669"/>
    <property type="project" value="InterPro"/>
</dbReference>
<evidence type="ECO:0000256" key="2">
    <source>
        <dbReference type="ARBA" id="ARBA00022980"/>
    </source>
</evidence>